<dbReference type="AlphaFoldDB" id="A0A0C2MEC9"/>
<comment type="subcellular location">
    <subcellularLocation>
        <location evidence="1">Membrane</location>
        <topology evidence="1">Single-pass membrane protein</topology>
    </subcellularLocation>
</comment>
<dbReference type="Gene3D" id="4.10.400.10">
    <property type="entry name" value="Low-density Lipoprotein Receptor"/>
    <property type="match status" value="5"/>
</dbReference>
<dbReference type="OrthoDB" id="10063075at2759"/>
<evidence type="ECO:0000256" key="5">
    <source>
        <dbReference type="ARBA" id="ARBA00023136"/>
    </source>
</evidence>
<dbReference type="PROSITE" id="PS01209">
    <property type="entry name" value="LDLRA_1"/>
    <property type="match status" value="2"/>
</dbReference>
<feature type="disulfide bond" evidence="9">
    <location>
        <begin position="95"/>
        <end position="113"/>
    </location>
</feature>
<reference evidence="10 11" key="1">
    <citation type="journal article" date="2014" name="Genome Biol. Evol.">
        <title>The genome of the myxosporean Thelohanellus kitauei shows adaptations to nutrient acquisition within its fish host.</title>
        <authorList>
            <person name="Yang Y."/>
            <person name="Xiong J."/>
            <person name="Zhou Z."/>
            <person name="Huo F."/>
            <person name="Miao W."/>
            <person name="Ran C."/>
            <person name="Liu Y."/>
            <person name="Zhang J."/>
            <person name="Feng J."/>
            <person name="Wang M."/>
            <person name="Wang M."/>
            <person name="Wang L."/>
            <person name="Yao B."/>
        </authorList>
    </citation>
    <scope>NUCLEOTIDE SEQUENCE [LARGE SCALE GENOMIC DNA]</scope>
    <source>
        <strain evidence="10">Wuqing</strain>
    </source>
</reference>
<keyword evidence="3" id="KW-0677">Repeat</keyword>
<evidence type="ECO:0000256" key="8">
    <source>
        <dbReference type="ARBA" id="ARBA00023180"/>
    </source>
</evidence>
<feature type="disulfide bond" evidence="9">
    <location>
        <begin position="88"/>
        <end position="100"/>
    </location>
</feature>
<evidence type="ECO:0000313" key="11">
    <source>
        <dbReference type="Proteomes" id="UP000031668"/>
    </source>
</evidence>
<evidence type="ECO:0000256" key="4">
    <source>
        <dbReference type="ARBA" id="ARBA00022989"/>
    </source>
</evidence>
<keyword evidence="2" id="KW-0812">Transmembrane</keyword>
<accession>A0A0C2MEC9</accession>
<dbReference type="PRINTS" id="PR00261">
    <property type="entry name" value="LDLRECEPTOR"/>
</dbReference>
<evidence type="ECO:0000256" key="9">
    <source>
        <dbReference type="PROSITE-ProRule" id="PRU00124"/>
    </source>
</evidence>
<gene>
    <name evidence="10" type="ORF">RF11_08928</name>
</gene>
<dbReference type="Proteomes" id="UP000031668">
    <property type="component" value="Unassembled WGS sequence"/>
</dbReference>
<dbReference type="InterPro" id="IPR023415">
    <property type="entry name" value="LDLR_class-A_CS"/>
</dbReference>
<evidence type="ECO:0000256" key="2">
    <source>
        <dbReference type="ARBA" id="ARBA00022692"/>
    </source>
</evidence>
<evidence type="ECO:0000256" key="3">
    <source>
        <dbReference type="ARBA" id="ARBA00022737"/>
    </source>
</evidence>
<dbReference type="CDD" id="cd00112">
    <property type="entry name" value="LDLa"/>
    <property type="match status" value="5"/>
</dbReference>
<dbReference type="SUPFAM" id="SSF57424">
    <property type="entry name" value="LDL receptor-like module"/>
    <property type="match status" value="5"/>
</dbReference>
<evidence type="ECO:0000256" key="6">
    <source>
        <dbReference type="ARBA" id="ARBA00023157"/>
    </source>
</evidence>
<dbReference type="PANTHER" id="PTHR22722">
    <property type="entry name" value="LOW-DENSITY LIPOPROTEIN RECEPTOR-RELATED PROTEIN 2-RELATED"/>
    <property type="match status" value="1"/>
</dbReference>
<organism evidence="10 11">
    <name type="scientific">Thelohanellus kitauei</name>
    <name type="common">Myxosporean</name>
    <dbReference type="NCBI Taxonomy" id="669202"/>
    <lineage>
        <taxon>Eukaryota</taxon>
        <taxon>Metazoa</taxon>
        <taxon>Cnidaria</taxon>
        <taxon>Myxozoa</taxon>
        <taxon>Myxosporea</taxon>
        <taxon>Bivalvulida</taxon>
        <taxon>Platysporina</taxon>
        <taxon>Myxobolidae</taxon>
        <taxon>Thelohanellus</taxon>
    </lineage>
</organism>
<dbReference type="InterPro" id="IPR051221">
    <property type="entry name" value="LDLR-related"/>
</dbReference>
<feature type="disulfide bond" evidence="9">
    <location>
        <begin position="60"/>
        <end position="75"/>
    </location>
</feature>
<proteinExistence type="predicted"/>
<protein>
    <submittedName>
        <fullName evidence="10">Uncharacterized protein</fullName>
    </submittedName>
</protein>
<keyword evidence="4" id="KW-1133">Transmembrane helix</keyword>
<dbReference type="GO" id="GO:0005886">
    <property type="term" value="C:plasma membrane"/>
    <property type="evidence" value="ECO:0007669"/>
    <property type="project" value="TreeGrafter"/>
</dbReference>
<dbReference type="EMBL" id="JWZT01004873">
    <property type="protein sequence ID" value="KII62754.1"/>
    <property type="molecule type" value="Genomic_DNA"/>
</dbReference>
<evidence type="ECO:0000313" key="10">
    <source>
        <dbReference type="EMBL" id="KII62754.1"/>
    </source>
</evidence>
<name>A0A0C2MEC9_THEKT</name>
<feature type="disulfide bond" evidence="9">
    <location>
        <begin position="156"/>
        <end position="171"/>
    </location>
</feature>
<comment type="caution">
    <text evidence="9">Lacks conserved residue(s) required for the propagation of feature annotation.</text>
</comment>
<keyword evidence="7" id="KW-0675">Receptor</keyword>
<dbReference type="InterPro" id="IPR002172">
    <property type="entry name" value="LDrepeatLR_classA_rpt"/>
</dbReference>
<dbReference type="InterPro" id="IPR036055">
    <property type="entry name" value="LDL_receptor-like_sf"/>
</dbReference>
<sequence length="351" mass="40523">MLVCAKDETFCVKDKKCLKSDVICNGKNDCSDGSDEYECERRFHDLICLNESCIPYDRVCDGNNDCGDNGDEKDCMSKNYFQFIEIKCEKLGAYCDDGQCIPESHVCDNIFHCTDFSDERACISQLYSGHSVIFFKRDFDCLVSCDNECLPINKICDHVTDCGDKSDELICSELPCFGEEIFTCDNLQTICMSKVCDGIHDCYDESDEKFECSLISSNSDNGMYMTDVELEFLDKGIVSYQWNVDGRVSEYKMFIYSTYFVRDTTVHENGILVGGHVQCERYILVIKVDGSVIRYKQYKYIQKFYYFTPYDLEFHSSNRILRWKTNCPEAGVQKFFTFKLPENNAPPPRHL</sequence>
<feature type="disulfide bond" evidence="9">
    <location>
        <begin position="107"/>
        <end position="122"/>
    </location>
</feature>
<feature type="disulfide bond" evidence="9">
    <location>
        <begin position="184"/>
        <end position="202"/>
    </location>
</feature>
<keyword evidence="11" id="KW-1185">Reference proteome</keyword>
<dbReference type="PROSITE" id="PS50068">
    <property type="entry name" value="LDLRA_2"/>
    <property type="match status" value="4"/>
</dbReference>
<dbReference type="SMART" id="SM00192">
    <property type="entry name" value="LDLa"/>
    <property type="match status" value="5"/>
</dbReference>
<evidence type="ECO:0000256" key="1">
    <source>
        <dbReference type="ARBA" id="ARBA00004167"/>
    </source>
</evidence>
<keyword evidence="6 9" id="KW-1015">Disulfide bond</keyword>
<dbReference type="GO" id="GO:0043235">
    <property type="term" value="C:receptor complex"/>
    <property type="evidence" value="ECO:0007669"/>
    <property type="project" value="TreeGrafter"/>
</dbReference>
<evidence type="ECO:0000256" key="7">
    <source>
        <dbReference type="ARBA" id="ARBA00023170"/>
    </source>
</evidence>
<comment type="caution">
    <text evidence="10">The sequence shown here is derived from an EMBL/GenBank/DDBJ whole genome shotgun (WGS) entry which is preliminary data.</text>
</comment>
<dbReference type="Pfam" id="PF00057">
    <property type="entry name" value="Ldl_recept_a"/>
    <property type="match status" value="3"/>
</dbReference>
<keyword evidence="8" id="KW-0325">Glycoprotein</keyword>
<keyword evidence="5" id="KW-0472">Membrane</keyword>